<dbReference type="PANTHER" id="PTHR23517:SF13">
    <property type="entry name" value="MAJOR FACILITATOR SUPERFAMILY MFS_1"/>
    <property type="match status" value="1"/>
</dbReference>
<evidence type="ECO:0000259" key="8">
    <source>
        <dbReference type="PROSITE" id="PS50850"/>
    </source>
</evidence>
<dbReference type="PROSITE" id="PS00216">
    <property type="entry name" value="SUGAR_TRANSPORT_1"/>
    <property type="match status" value="1"/>
</dbReference>
<protein>
    <submittedName>
        <fullName evidence="9">Major facilitator transporter</fullName>
    </submittedName>
</protein>
<feature type="transmembrane region" description="Helical" evidence="7">
    <location>
        <begin position="16"/>
        <end position="38"/>
    </location>
</feature>
<dbReference type="InterPro" id="IPR036259">
    <property type="entry name" value="MFS_trans_sf"/>
</dbReference>
<feature type="transmembrane region" description="Helical" evidence="7">
    <location>
        <begin position="275"/>
        <end position="296"/>
    </location>
</feature>
<evidence type="ECO:0000256" key="4">
    <source>
        <dbReference type="ARBA" id="ARBA00022692"/>
    </source>
</evidence>
<keyword evidence="2" id="KW-0813">Transport</keyword>
<feature type="transmembrane region" description="Helical" evidence="7">
    <location>
        <begin position="337"/>
        <end position="356"/>
    </location>
</feature>
<feature type="transmembrane region" description="Helical" evidence="7">
    <location>
        <begin position="78"/>
        <end position="97"/>
    </location>
</feature>
<organism evidence="9 10">
    <name type="scientific">Rhodococcus ruber</name>
    <dbReference type="NCBI Taxonomy" id="1830"/>
    <lineage>
        <taxon>Bacteria</taxon>
        <taxon>Bacillati</taxon>
        <taxon>Actinomycetota</taxon>
        <taxon>Actinomycetes</taxon>
        <taxon>Mycobacteriales</taxon>
        <taxon>Nocardiaceae</taxon>
        <taxon>Rhodococcus</taxon>
    </lineage>
</organism>
<dbReference type="PANTHER" id="PTHR23517">
    <property type="entry name" value="RESISTANCE PROTEIN MDTM, PUTATIVE-RELATED-RELATED"/>
    <property type="match status" value="1"/>
</dbReference>
<dbReference type="InterPro" id="IPR005829">
    <property type="entry name" value="Sugar_transporter_CS"/>
</dbReference>
<feature type="transmembrane region" description="Helical" evidence="7">
    <location>
        <begin position="302"/>
        <end position="325"/>
    </location>
</feature>
<dbReference type="GeneID" id="66833153"/>
<dbReference type="GO" id="GO:0005886">
    <property type="term" value="C:plasma membrane"/>
    <property type="evidence" value="ECO:0007669"/>
    <property type="project" value="UniProtKB-SubCell"/>
</dbReference>
<gene>
    <name evidence="9" type="ORF">RHRU231_370040</name>
</gene>
<dbReference type="eggNOG" id="COG0477">
    <property type="taxonomic scope" value="Bacteria"/>
</dbReference>
<dbReference type="InterPro" id="IPR011701">
    <property type="entry name" value="MFS"/>
</dbReference>
<evidence type="ECO:0000256" key="6">
    <source>
        <dbReference type="ARBA" id="ARBA00023136"/>
    </source>
</evidence>
<evidence type="ECO:0000313" key="9">
    <source>
        <dbReference type="EMBL" id="CDZ88023.1"/>
    </source>
</evidence>
<reference evidence="9 10" key="1">
    <citation type="journal article" date="2014" name="Genome Announc.">
        <title>Draft Genome Sequence of Propane- and Butane-Oxidizing Actinobacterium Rhodococcus ruber IEGM 231.</title>
        <authorList>
            <person name="Ivshina I.B."/>
            <person name="Kuyukina M.S."/>
            <person name="Krivoruchko A.V."/>
            <person name="Barbe V."/>
            <person name="Fischer C."/>
        </authorList>
    </citation>
    <scope>NUCLEOTIDE SEQUENCE [LARGE SCALE GENOMIC DNA]</scope>
</reference>
<dbReference type="SUPFAM" id="SSF103473">
    <property type="entry name" value="MFS general substrate transporter"/>
    <property type="match status" value="1"/>
</dbReference>
<evidence type="ECO:0000256" key="5">
    <source>
        <dbReference type="ARBA" id="ARBA00022989"/>
    </source>
</evidence>
<keyword evidence="3" id="KW-1003">Cell membrane</keyword>
<dbReference type="Pfam" id="PF07690">
    <property type="entry name" value="MFS_1"/>
    <property type="match status" value="1"/>
</dbReference>
<dbReference type="Proteomes" id="UP000042997">
    <property type="component" value="Unassembled WGS sequence"/>
</dbReference>
<dbReference type="EMBL" id="CCSD01000047">
    <property type="protein sequence ID" value="CDZ88023.1"/>
    <property type="molecule type" value="Genomic_DNA"/>
</dbReference>
<feature type="transmembrane region" description="Helical" evidence="7">
    <location>
        <begin position="249"/>
        <end position="268"/>
    </location>
</feature>
<feature type="transmembrane region" description="Helical" evidence="7">
    <location>
        <begin position="209"/>
        <end position="237"/>
    </location>
</feature>
<evidence type="ECO:0000256" key="7">
    <source>
        <dbReference type="SAM" id="Phobius"/>
    </source>
</evidence>
<comment type="subcellular location">
    <subcellularLocation>
        <location evidence="1">Cell membrane</location>
        <topology evidence="1">Multi-pass membrane protein</topology>
    </subcellularLocation>
</comment>
<sequence>MSVGILERRRVARPSWIALSVFLVFAASNAPAPLYVVWQREMGFPPSTVSLIFVSYIVGSVVALVFGGRASDRFGRRAVLLPALGLAIVACLVFATARTPLWLETGRFFIGLASGAFGAAGSAAIADAFGPGRGGRAALYASAAPVAGSAVGPLLSGVLADVAPAPTHLVFLVLIVPLAAAAIPLTAVGGRPAGVSGRWVQLPSIPREIAGTVVLAMAVAGSPFALAGLFISLGPALIADLLGNDSRTLAGAVSFVVFGAGAGAQFLVRRMGIYRVAVVGLSVSALAAVLIAAAVGAASVPVIVVAAVAAGLGQSLAQLAGLTLARGYAPEGRTAEVVSMVWLAGYATVGSGILGLGFLADGIGLRPATYAFCGFFLACVCGAGVAVMRRRPVVEALAADTH</sequence>
<proteinExistence type="predicted"/>
<evidence type="ECO:0000256" key="1">
    <source>
        <dbReference type="ARBA" id="ARBA00004651"/>
    </source>
</evidence>
<accession>A0A098BH10</accession>
<feature type="transmembrane region" description="Helical" evidence="7">
    <location>
        <begin position="137"/>
        <end position="156"/>
    </location>
</feature>
<dbReference type="PROSITE" id="PS50850">
    <property type="entry name" value="MFS"/>
    <property type="match status" value="1"/>
</dbReference>
<feature type="transmembrane region" description="Helical" evidence="7">
    <location>
        <begin position="109"/>
        <end position="130"/>
    </location>
</feature>
<dbReference type="Gene3D" id="1.20.1250.20">
    <property type="entry name" value="MFS general substrate transporter like domains"/>
    <property type="match status" value="1"/>
</dbReference>
<name>A0A098BH10_9NOCA</name>
<dbReference type="GO" id="GO:0022857">
    <property type="term" value="F:transmembrane transporter activity"/>
    <property type="evidence" value="ECO:0007669"/>
    <property type="project" value="InterPro"/>
</dbReference>
<keyword evidence="6 7" id="KW-0472">Membrane</keyword>
<dbReference type="RefSeq" id="WP_230831579.1">
    <property type="nucleotide sequence ID" value="NZ_CP023714.1"/>
</dbReference>
<keyword evidence="4 7" id="KW-0812">Transmembrane</keyword>
<feature type="transmembrane region" description="Helical" evidence="7">
    <location>
        <begin position="44"/>
        <end position="66"/>
    </location>
</feature>
<evidence type="ECO:0000256" key="2">
    <source>
        <dbReference type="ARBA" id="ARBA00022448"/>
    </source>
</evidence>
<feature type="transmembrane region" description="Helical" evidence="7">
    <location>
        <begin position="168"/>
        <end position="188"/>
    </location>
</feature>
<feature type="transmembrane region" description="Helical" evidence="7">
    <location>
        <begin position="368"/>
        <end position="388"/>
    </location>
</feature>
<feature type="domain" description="Major facilitator superfamily (MFS) profile" evidence="8">
    <location>
        <begin position="1"/>
        <end position="402"/>
    </location>
</feature>
<dbReference type="InterPro" id="IPR020846">
    <property type="entry name" value="MFS_dom"/>
</dbReference>
<evidence type="ECO:0000256" key="3">
    <source>
        <dbReference type="ARBA" id="ARBA00022475"/>
    </source>
</evidence>
<dbReference type="AlphaFoldDB" id="A0A098BH10"/>
<evidence type="ECO:0000313" key="10">
    <source>
        <dbReference type="Proteomes" id="UP000042997"/>
    </source>
</evidence>
<keyword evidence="5 7" id="KW-1133">Transmembrane helix</keyword>
<dbReference type="InterPro" id="IPR050171">
    <property type="entry name" value="MFS_Transporters"/>
</dbReference>